<dbReference type="RefSeq" id="WP_005418061.1">
    <property type="nucleotide sequence ID" value="NZ_CM001400.1"/>
</dbReference>
<dbReference type="EMBL" id="AHIH01000003">
    <property type="protein sequence ID" value="EHN70921.1"/>
    <property type="molecule type" value="Genomic_DNA"/>
</dbReference>
<organism evidence="2 3">
    <name type="scientific">Aliivibrio fischeri SR5</name>
    <dbReference type="NCBI Taxonomy" id="1088719"/>
    <lineage>
        <taxon>Bacteria</taxon>
        <taxon>Pseudomonadati</taxon>
        <taxon>Pseudomonadota</taxon>
        <taxon>Gammaproteobacteria</taxon>
        <taxon>Vibrionales</taxon>
        <taxon>Vibrionaceae</taxon>
        <taxon>Aliivibrio</taxon>
    </lineage>
</organism>
<evidence type="ECO:0000256" key="1">
    <source>
        <dbReference type="SAM" id="MobiDB-lite"/>
    </source>
</evidence>
<evidence type="ECO:0000313" key="3">
    <source>
        <dbReference type="Proteomes" id="UP000004521"/>
    </source>
</evidence>
<reference evidence="2 3" key="1">
    <citation type="journal article" date="2012" name="J. Bacteriol.">
        <title>Draft Genome Sequence of Vibrio fischeri SR5, a Strain Isolated from the Light Organ of the Mediterranean Squid Sepiola robusta.</title>
        <authorList>
            <person name="Gyllborg M.C."/>
            <person name="Sahl J.W."/>
            <person name="Cronin D.C.III."/>
            <person name="Rasko D.A."/>
            <person name="Mandel M.J."/>
        </authorList>
    </citation>
    <scope>NUCLEOTIDE SEQUENCE [LARGE SCALE GENOMIC DNA]</scope>
    <source>
        <strain evidence="2 3">SR5</strain>
    </source>
</reference>
<evidence type="ECO:0000313" key="2">
    <source>
        <dbReference type="EMBL" id="EHN70921.1"/>
    </source>
</evidence>
<feature type="region of interest" description="Disordered" evidence="1">
    <location>
        <begin position="397"/>
        <end position="420"/>
    </location>
</feature>
<gene>
    <name evidence="2" type="ORF">VFSR5_0701</name>
</gene>
<evidence type="ECO:0008006" key="4">
    <source>
        <dbReference type="Google" id="ProtNLM"/>
    </source>
</evidence>
<comment type="caution">
    <text evidence="2">The sequence shown here is derived from an EMBL/GenBank/DDBJ whole genome shotgun (WGS) entry which is preliminary data.</text>
</comment>
<dbReference type="AlphaFoldDB" id="A0AAV3EVX0"/>
<proteinExistence type="predicted"/>
<name>A0AAV3EVX0_ALIFS</name>
<dbReference type="Proteomes" id="UP000004521">
    <property type="component" value="Chromosome I"/>
</dbReference>
<protein>
    <recommendedName>
        <fullName evidence="4">Phage tail tape measure protein</fullName>
    </recommendedName>
</protein>
<accession>A0AAV3EVX0</accession>
<sequence length="420" mass="45926">MANYELILAPEINRDQLRKAEKETKEAFERFTERVAIKAKKEFVNGLVNYTDISAAKELKKSSSKLKLASATIIAAADGTANASVGPGSAGKIAEVITDLIAKNLGGADDVASRFKERLNNISDTITTGEVFDIKSGAMAALTASFMAKGINPNDLHGMLAGFSASLEAEGTERYKQISKNKGFDTSFLAFLKSTSQLAPPQQMKTLIPVLGKKGAILASRMIKVIEGMDDNNQDVTTASLAQEVVGKRINIPALTTQANKAQAQFNELSQTRAQAFLDEFKPINDEYVQALKDLTKSNHALEKAHEEAFGLKVGTSIVINKLEIAQIDTISTITDEATNYFSELQKRYEAVKNTNGKDFSAKTFELLTYSPFEAMTGKNIFKYIYDETITSNKDEISHLSESRKNSDTQNSEFLTGPKK</sequence>
<feature type="compositionally biased region" description="Basic and acidic residues" evidence="1">
    <location>
        <begin position="397"/>
        <end position="407"/>
    </location>
</feature>